<dbReference type="PANTHER" id="PTHR37558">
    <property type="entry name" value="HTH CENPB-TYPE DOMAIN-CONTAINING PROTEIN"/>
    <property type="match status" value="1"/>
</dbReference>
<dbReference type="OrthoDB" id="5982676at2759"/>
<gene>
    <name evidence="2" type="ORF">OS493_021744</name>
</gene>
<dbReference type="Proteomes" id="UP001163046">
    <property type="component" value="Unassembled WGS sequence"/>
</dbReference>
<feature type="compositionally biased region" description="Acidic residues" evidence="1">
    <location>
        <begin position="173"/>
        <end position="188"/>
    </location>
</feature>
<dbReference type="PANTHER" id="PTHR37558:SF1">
    <property type="entry name" value="HTH CENPB-TYPE DOMAIN-CONTAINING PROTEIN"/>
    <property type="match status" value="1"/>
</dbReference>
<feature type="region of interest" description="Disordered" evidence="1">
    <location>
        <begin position="135"/>
        <end position="202"/>
    </location>
</feature>
<proteinExistence type="predicted"/>
<comment type="caution">
    <text evidence="2">The sequence shown here is derived from an EMBL/GenBank/DDBJ whole genome shotgun (WGS) entry which is preliminary data.</text>
</comment>
<organism evidence="2 3">
    <name type="scientific">Desmophyllum pertusum</name>
    <dbReference type="NCBI Taxonomy" id="174260"/>
    <lineage>
        <taxon>Eukaryota</taxon>
        <taxon>Metazoa</taxon>
        <taxon>Cnidaria</taxon>
        <taxon>Anthozoa</taxon>
        <taxon>Hexacorallia</taxon>
        <taxon>Scleractinia</taxon>
        <taxon>Caryophylliina</taxon>
        <taxon>Caryophylliidae</taxon>
        <taxon>Desmophyllum</taxon>
    </lineage>
</organism>
<accession>A0A9W9ZZS9</accession>
<protein>
    <submittedName>
        <fullName evidence="2">Uncharacterized protein</fullName>
    </submittedName>
</protein>
<evidence type="ECO:0000313" key="3">
    <source>
        <dbReference type="Proteomes" id="UP001163046"/>
    </source>
</evidence>
<keyword evidence="3" id="KW-1185">Reference proteome</keyword>
<dbReference type="AlphaFoldDB" id="A0A9W9ZZS9"/>
<reference evidence="2" key="1">
    <citation type="submission" date="2023-01" db="EMBL/GenBank/DDBJ databases">
        <title>Genome assembly of the deep-sea coral Lophelia pertusa.</title>
        <authorList>
            <person name="Herrera S."/>
            <person name="Cordes E."/>
        </authorList>
    </citation>
    <scope>NUCLEOTIDE SEQUENCE</scope>
    <source>
        <strain evidence="2">USNM1676648</strain>
        <tissue evidence="2">Polyp</tissue>
    </source>
</reference>
<evidence type="ECO:0000313" key="2">
    <source>
        <dbReference type="EMBL" id="KAJ7390856.1"/>
    </source>
</evidence>
<feature type="compositionally biased region" description="Basic and acidic residues" evidence="1">
    <location>
        <begin position="135"/>
        <end position="156"/>
    </location>
</feature>
<evidence type="ECO:0000256" key="1">
    <source>
        <dbReference type="SAM" id="MobiDB-lite"/>
    </source>
</evidence>
<sequence length="240" mass="27647">MGSGELLSDLMIDTCWQRSCVVPSQMATYPPKWLLFAGLNTFYDICLCKEVAARRSSSPAEWDIIAESLSDAFSTPEKVIELKGRGCRERVDRLIDKYNLDDKKALKKSGTEEEYDELQQLLQDISNYKKDMQELKNKEKEKKKGKEKQDREKGLEMRAAALSGMAKRKHESDDSDDSNLDDEDDESCTTEAKKVSKPRKRATRLSAVKMLEAKYERKADLKGQELKQRNLEFEFQKKKV</sequence>
<dbReference type="EMBL" id="MU825410">
    <property type="protein sequence ID" value="KAJ7390856.1"/>
    <property type="molecule type" value="Genomic_DNA"/>
</dbReference>
<name>A0A9W9ZZS9_9CNID</name>